<dbReference type="Pfam" id="PF19270">
    <property type="entry name" value="FBO_C"/>
    <property type="match status" value="1"/>
</dbReference>
<name>A0A1M2VWI4_TRAPU</name>
<dbReference type="InterPro" id="IPR001810">
    <property type="entry name" value="F-box_dom"/>
</dbReference>
<dbReference type="GO" id="GO:0019005">
    <property type="term" value="C:SCF ubiquitin ligase complex"/>
    <property type="evidence" value="ECO:0007669"/>
    <property type="project" value="TreeGrafter"/>
</dbReference>
<dbReference type="GO" id="GO:0016567">
    <property type="term" value="P:protein ubiquitination"/>
    <property type="evidence" value="ECO:0007669"/>
    <property type="project" value="UniProtKB-UniPathway"/>
</dbReference>
<accession>A0A1M2VWI4</accession>
<evidence type="ECO:0000256" key="3">
    <source>
        <dbReference type="ARBA" id="ARBA00019775"/>
    </source>
</evidence>
<feature type="compositionally biased region" description="Low complexity" evidence="7">
    <location>
        <begin position="33"/>
        <end position="46"/>
    </location>
</feature>
<dbReference type="PANTHER" id="PTHR12874:SF9">
    <property type="entry name" value="F-BOX ONLY PROTEIN 48"/>
    <property type="match status" value="1"/>
</dbReference>
<dbReference type="InterPro" id="IPR045464">
    <property type="entry name" value="Hrt3/FBXO9_C"/>
</dbReference>
<evidence type="ECO:0000256" key="2">
    <source>
        <dbReference type="ARBA" id="ARBA00004906"/>
    </source>
</evidence>
<dbReference type="Gene3D" id="1.20.1280.50">
    <property type="match status" value="1"/>
</dbReference>
<dbReference type="Pfam" id="PF12937">
    <property type="entry name" value="F-box-like"/>
    <property type="match status" value="1"/>
</dbReference>
<keyword evidence="4" id="KW-0963">Cytoplasm</keyword>
<feature type="domain" description="F-box" evidence="8">
    <location>
        <begin position="216"/>
        <end position="262"/>
    </location>
</feature>
<feature type="region of interest" description="Disordered" evidence="7">
    <location>
        <begin position="26"/>
        <end position="46"/>
    </location>
</feature>
<evidence type="ECO:0000256" key="1">
    <source>
        <dbReference type="ARBA" id="ARBA00004496"/>
    </source>
</evidence>
<protein>
    <recommendedName>
        <fullName evidence="3">F-box only protein 9</fullName>
    </recommendedName>
</protein>
<comment type="subcellular location">
    <subcellularLocation>
        <location evidence="1">Cytoplasm</location>
    </subcellularLocation>
</comment>
<dbReference type="OrthoDB" id="2117972at2759"/>
<dbReference type="AlphaFoldDB" id="A0A1M2VWI4"/>
<evidence type="ECO:0000313" key="9">
    <source>
        <dbReference type="EMBL" id="OJT11943.1"/>
    </source>
</evidence>
<dbReference type="InterPro" id="IPR036047">
    <property type="entry name" value="F-box-like_dom_sf"/>
</dbReference>
<dbReference type="SUPFAM" id="SSF81383">
    <property type="entry name" value="F-box domain"/>
    <property type="match status" value="1"/>
</dbReference>
<proteinExistence type="predicted"/>
<dbReference type="Proteomes" id="UP000184267">
    <property type="component" value="Unassembled WGS sequence"/>
</dbReference>
<comment type="caution">
    <text evidence="9">The sequence shown here is derived from an EMBL/GenBank/DDBJ whole genome shotgun (WGS) entry which is preliminary data.</text>
</comment>
<evidence type="ECO:0000259" key="8">
    <source>
        <dbReference type="PROSITE" id="PS50181"/>
    </source>
</evidence>
<dbReference type="PROSITE" id="PS50181">
    <property type="entry name" value="FBOX"/>
    <property type="match status" value="1"/>
</dbReference>
<evidence type="ECO:0000256" key="4">
    <source>
        <dbReference type="ARBA" id="ARBA00022490"/>
    </source>
</evidence>
<dbReference type="SUPFAM" id="SSF116846">
    <property type="entry name" value="MIT domain"/>
    <property type="match status" value="1"/>
</dbReference>
<comment type="pathway">
    <text evidence="2">Protein modification; protein ubiquitination.</text>
</comment>
<dbReference type="STRING" id="154538.A0A1M2VWI4"/>
<keyword evidence="10" id="KW-1185">Reference proteome</keyword>
<reference evidence="9 10" key="1">
    <citation type="submission" date="2016-10" db="EMBL/GenBank/DDBJ databases">
        <title>Genome sequence of the basidiomycete white-rot fungus Trametes pubescens.</title>
        <authorList>
            <person name="Makela M.R."/>
            <person name="Granchi Z."/>
            <person name="Peng M."/>
            <person name="De Vries R.P."/>
            <person name="Grigoriev I."/>
            <person name="Riley R."/>
            <person name="Hilden K."/>
        </authorList>
    </citation>
    <scope>NUCLEOTIDE SEQUENCE [LARGE SCALE GENOMIC DNA]</scope>
    <source>
        <strain evidence="9 10">FBCC735</strain>
    </source>
</reference>
<dbReference type="GO" id="GO:0005737">
    <property type="term" value="C:cytoplasm"/>
    <property type="evidence" value="ECO:0007669"/>
    <property type="project" value="UniProtKB-SubCell"/>
</dbReference>
<organism evidence="9 10">
    <name type="scientific">Trametes pubescens</name>
    <name type="common">White-rot fungus</name>
    <dbReference type="NCBI Taxonomy" id="154538"/>
    <lineage>
        <taxon>Eukaryota</taxon>
        <taxon>Fungi</taxon>
        <taxon>Dikarya</taxon>
        <taxon>Basidiomycota</taxon>
        <taxon>Agaricomycotina</taxon>
        <taxon>Agaricomycetes</taxon>
        <taxon>Polyporales</taxon>
        <taxon>Polyporaceae</taxon>
        <taxon>Trametes</taxon>
    </lineage>
</organism>
<dbReference type="GO" id="GO:0031146">
    <property type="term" value="P:SCF-dependent proteasomal ubiquitin-dependent protein catabolic process"/>
    <property type="evidence" value="ECO:0007669"/>
    <property type="project" value="TreeGrafter"/>
</dbReference>
<gene>
    <name evidence="9" type="ORF">TRAPUB_11511</name>
</gene>
<evidence type="ECO:0000313" key="10">
    <source>
        <dbReference type="Proteomes" id="UP000184267"/>
    </source>
</evidence>
<evidence type="ECO:0000256" key="6">
    <source>
        <dbReference type="ARBA" id="ARBA00022803"/>
    </source>
</evidence>
<keyword evidence="5" id="KW-0833">Ubl conjugation pathway</keyword>
<dbReference type="PANTHER" id="PTHR12874">
    <property type="entry name" value="F-BOX ONLY PROTEIN 48-RELATED"/>
    <property type="match status" value="1"/>
</dbReference>
<evidence type="ECO:0000256" key="7">
    <source>
        <dbReference type="SAM" id="MobiDB-lite"/>
    </source>
</evidence>
<dbReference type="InterPro" id="IPR036181">
    <property type="entry name" value="MIT_dom_sf"/>
</dbReference>
<evidence type="ECO:0000256" key="5">
    <source>
        <dbReference type="ARBA" id="ARBA00022786"/>
    </source>
</evidence>
<sequence>MPVSSQVSSEEPEELVRFREQWLAEVRSKKKAPQSQDAGSAPPAAAFEALPPPQVLLRPATIHHVQAAIHHNPPAVRRLPSSIGPAPLGPALQRAVEVYRKAVQHEQRSELDDALHLYRSAFRMDPNVDRAYQMVEDQLQAAALASAPPKTHHRMTSSAATNVDAIVEGLQNVDLAAVHAPVARTRGEGLVTGTLAKLISSWPKDLSFEAEDEQEGVPIQLLPNELLTMILRSLDHLAIERFAQVNRKARVVTLDGSIWRPMVQSVLKPPQIPTEGEFEALVLKYMTDYRCIYIEHPRIRYDGVYIAVCHYIRNGVGENAWINYSHLVTYYRYLRFLPDGQVLSLLANEGLGPQQVIPLLKPSLRMKGFFIGTWYLEGTTVHIEDLLEPASTDTRYSFQMILDLRSRPLGRWNRLDFREYDSVYIESGEATPLALKNERPFWFSKVRSYV</sequence>
<dbReference type="UniPathway" id="UPA00143"/>
<dbReference type="OMA" id="RWNRLDF"/>
<keyword evidence="6" id="KW-0802">TPR repeat</keyword>
<dbReference type="EMBL" id="MNAD01000552">
    <property type="protein sequence ID" value="OJT11943.1"/>
    <property type="molecule type" value="Genomic_DNA"/>
</dbReference>